<dbReference type="AlphaFoldDB" id="A0A182V6S7"/>
<accession>A0A182V6S7</accession>
<protein>
    <recommendedName>
        <fullName evidence="3">Transposase domain-containing protein</fullName>
    </recommendedName>
</protein>
<dbReference type="RefSeq" id="XP_041767174.1">
    <property type="nucleotide sequence ID" value="XM_041911240.1"/>
</dbReference>
<dbReference type="STRING" id="30066.A0A182V6S7"/>
<dbReference type="Proteomes" id="UP000075903">
    <property type="component" value="Unassembled WGS sequence"/>
</dbReference>
<dbReference type="VEuPathDB" id="VectorBase:AMEM009815"/>
<name>A0A182V6S7_ANOME</name>
<reference evidence="1" key="1">
    <citation type="submission" date="2020-05" db="UniProtKB">
        <authorList>
            <consortium name="EnsemblMetazoa"/>
        </authorList>
    </citation>
    <scope>IDENTIFICATION</scope>
    <source>
        <strain evidence="1">MAF</strain>
    </source>
</reference>
<organism evidence="1 2">
    <name type="scientific">Anopheles merus</name>
    <name type="common">Mosquito</name>
    <dbReference type="NCBI Taxonomy" id="30066"/>
    <lineage>
        <taxon>Eukaryota</taxon>
        <taxon>Metazoa</taxon>
        <taxon>Ecdysozoa</taxon>
        <taxon>Arthropoda</taxon>
        <taxon>Hexapoda</taxon>
        <taxon>Insecta</taxon>
        <taxon>Pterygota</taxon>
        <taxon>Neoptera</taxon>
        <taxon>Endopterygota</taxon>
        <taxon>Diptera</taxon>
        <taxon>Nematocera</taxon>
        <taxon>Culicoidea</taxon>
        <taxon>Culicidae</taxon>
        <taxon>Anophelinae</taxon>
        <taxon>Anopheles</taxon>
    </lineage>
</organism>
<dbReference type="EnsemblMetazoa" id="AMEM009815-RA">
    <property type="protein sequence ID" value="AMEM009815-PA"/>
    <property type="gene ID" value="AMEM009815"/>
</dbReference>
<evidence type="ECO:0008006" key="3">
    <source>
        <dbReference type="Google" id="ProtNLM"/>
    </source>
</evidence>
<dbReference type="VEuPathDB" id="VectorBase:AMEM21_005584"/>
<dbReference type="PANTHER" id="PTHR33053:SF9">
    <property type="entry name" value="AGAP000105-PA"/>
    <property type="match status" value="1"/>
</dbReference>
<evidence type="ECO:0000313" key="1">
    <source>
        <dbReference type="EnsemblMetazoa" id="AMEM009815-PA"/>
    </source>
</evidence>
<dbReference type="GeneID" id="121590990"/>
<sequence>MASNQDTPCVTVYHAASRAYKRRLGEMERELRFAWQPHPRIVADRADDVVPLENEADPVPMEGIDALRSVCQNSGEESDSDEMYVEEATSDAPYGDLSFEDGLKMWALQSGLTHRSLNSLLDHLRQHNFQVPHDARAFLSTPAPTAPEIVLTSIAGGQLWYQGIEKCLLSYFRNVQPIQEGFELDFFVDGLPLRKNSRSQFWPILMKIHNEPNTPVMTVAMFCGESQPVFVEEFLRPFVDDMNKLHRTKVIIGARAYWVCPRSIIADVPARAFISGVESRNAYSACMKCTIEGEMEQQRIFFRYDAERQSRNHKDFCEDKYPTHVINPTPLTTMDRCDIIRDLIAAEDVQLIYKGVEAKLMHLWMEGFPGVQCKLTPQQQREVSAHLRLLKLPSDFQHKLRDLRYVPLWKASEYRMFLLVAGFVVLKGRLNEAAYQHFMLLFLAVTFLSTSYHREKWAMADDLLHRFVAAYGNVYSPVLLDSNVHNLLHIHDDVCRFDALNTISASVFQAFLLDLKKLMRSGRCNLVQAVHRVLELQQVHFAKYESSPADEQTVRMVGADTVATVRQGFILRKKFRDQWCMTNLGEVIRYETATKTEGTVIVQGYTFSKQMIAFTEPYLSTEANIYSANMADLDTIVLQSFPTSTLMCKLAAVEMENEGEFMFVPLLHTYIVHK</sequence>
<evidence type="ECO:0000313" key="2">
    <source>
        <dbReference type="Proteomes" id="UP000075903"/>
    </source>
</evidence>
<proteinExistence type="predicted"/>
<dbReference type="PANTHER" id="PTHR33053">
    <property type="entry name" value="PROTEIN, PUTATIVE-RELATED"/>
    <property type="match status" value="1"/>
</dbReference>
<keyword evidence="2" id="KW-1185">Reference proteome</keyword>